<reference evidence="5" key="1">
    <citation type="journal article" date="2018" name="Genome Biol.">
        <title>SKESA: strategic k-mer extension for scrupulous assemblies.</title>
        <authorList>
            <person name="Souvorov A."/>
            <person name="Agarwala R."/>
            <person name="Lipman D.J."/>
        </authorList>
    </citation>
    <scope>NUCLEOTIDE SEQUENCE</scope>
    <source>
        <strain evidence="16">12-3191</strain>
        <strain evidence="17">12-8479</strain>
        <strain evidence="15">13-0431</strain>
        <strain evidence="18">13-2460</strain>
        <strain evidence="5">Salmonella enterica</strain>
    </source>
</reference>
<dbReference type="EMBL" id="AALSOQ010000028">
    <property type="protein sequence ID" value="EDC9469068.1"/>
    <property type="molecule type" value="Genomic_DNA"/>
</dbReference>
<dbReference type="OMA" id="NFATTVM"/>
<evidence type="ECO:0000313" key="19">
    <source>
        <dbReference type="EMBL" id="PVL97440.1"/>
    </source>
</evidence>
<evidence type="ECO:0000313" key="11">
    <source>
        <dbReference type="EMBL" id="HAB5525768.1"/>
    </source>
</evidence>
<evidence type="ECO:0000313" key="9">
    <source>
        <dbReference type="EMBL" id="HAB4590846.1"/>
    </source>
</evidence>
<evidence type="ECO:0000313" key="14">
    <source>
        <dbReference type="EMBL" id="HAE1638968.1"/>
    </source>
</evidence>
<evidence type="ECO:0000313" key="13">
    <source>
        <dbReference type="EMBL" id="HAE1605696.1"/>
    </source>
</evidence>
<dbReference type="EMBL" id="DAAHCK010000012">
    <property type="protein sequence ID" value="HAB5525768.1"/>
    <property type="molecule type" value="Genomic_DNA"/>
</dbReference>
<reference evidence="3" key="4">
    <citation type="submission" date="2018-11" db="EMBL/GenBank/DDBJ databases">
        <authorList>
            <consortium name="NARMS: The National Antimicrobial Resistance Monitoring System"/>
        </authorList>
    </citation>
    <scope>NUCLEOTIDE SEQUENCE</scope>
    <source>
        <strain evidence="3">FSIS11815297</strain>
    </source>
</reference>
<dbReference type="EMBL" id="DAAFWQ010000059">
    <property type="protein sequence ID" value="HAB1826372.1"/>
    <property type="molecule type" value="Genomic_DNA"/>
</dbReference>
<evidence type="ECO:0000313" key="20">
    <source>
        <dbReference type="Proteomes" id="UP000245147"/>
    </source>
</evidence>
<evidence type="ECO:0000313" key="12">
    <source>
        <dbReference type="EMBL" id="HAE1320821.1"/>
    </source>
</evidence>
<evidence type="ECO:0000313" key="10">
    <source>
        <dbReference type="EMBL" id="HAB5384542.1"/>
    </source>
</evidence>
<dbReference type="Proteomes" id="UP000245147">
    <property type="component" value="Unassembled WGS sequence"/>
</dbReference>
<dbReference type="EMBL" id="DAATXT010000054">
    <property type="protein sequence ID" value="HAF0562402.1"/>
    <property type="molecule type" value="Genomic_DNA"/>
</dbReference>
<dbReference type="EMBL" id="DAAGOV010000002">
    <property type="protein sequence ID" value="HAB3944822.1"/>
    <property type="molecule type" value="Genomic_DNA"/>
</dbReference>
<feature type="region of interest" description="Disordered" evidence="1">
    <location>
        <begin position="183"/>
        <end position="202"/>
    </location>
</feature>
<dbReference type="EMBL" id="DAAFPI010000013">
    <property type="protein sequence ID" value="HAB1021711.1"/>
    <property type="molecule type" value="Genomic_DNA"/>
</dbReference>
<proteinExistence type="predicted"/>
<evidence type="ECO:0000313" key="7">
    <source>
        <dbReference type="EMBL" id="HAB3944822.1"/>
    </source>
</evidence>
<dbReference type="EMBL" id="DAASRO010000002">
    <property type="protein sequence ID" value="HAE6727250.1"/>
    <property type="molecule type" value="Genomic_DNA"/>
</dbReference>
<evidence type="ECO:0000259" key="2">
    <source>
        <dbReference type="Pfam" id="PF12571"/>
    </source>
</evidence>
<dbReference type="EMBL" id="QDOG01000002">
    <property type="protein sequence ID" value="PVL97440.1"/>
    <property type="molecule type" value="Genomic_DNA"/>
</dbReference>
<dbReference type="EMBL" id="DAAQXW010000003">
    <property type="protein sequence ID" value="HAE1320821.1"/>
    <property type="molecule type" value="Genomic_DNA"/>
</dbReference>
<evidence type="ECO:0000313" key="17">
    <source>
        <dbReference type="EMBL" id="HAF0890653.1"/>
    </source>
</evidence>
<dbReference type="PANTHER" id="PTHR35191:SF1">
    <property type="entry name" value="PROPHAGE SIDE TAIL FIBER PROTEIN HOMOLOG STFQ-RELATED"/>
    <property type="match status" value="1"/>
</dbReference>
<reference evidence="4" key="3">
    <citation type="submission" date="2018-07" db="EMBL/GenBank/DDBJ databases">
        <authorList>
            <consortium name="GenomeTrakr network: Whole genome sequencing for foodborne pathogen traceback"/>
        </authorList>
    </citation>
    <scope>NUCLEOTIDE SEQUENCE</scope>
    <source>
        <strain evidence="4">ADRDL-16-8871</strain>
    </source>
</reference>
<comment type="caution">
    <text evidence="19">The sequence shown here is derived from an EMBL/GenBank/DDBJ whole genome shotgun (WGS) entry which is preliminary data.</text>
</comment>
<name>A0A2T9I9M3_SALET</name>
<organism evidence="19 20">
    <name type="scientific">Salmonella enterica subsp. enterica serovar Agona</name>
    <dbReference type="NCBI Taxonomy" id="58095"/>
    <lineage>
        <taxon>Bacteria</taxon>
        <taxon>Pseudomonadati</taxon>
        <taxon>Pseudomonadota</taxon>
        <taxon>Gammaproteobacteria</taxon>
        <taxon>Enterobacterales</taxon>
        <taxon>Enterobacteriaceae</taxon>
        <taxon>Salmonella</taxon>
    </lineage>
</organism>
<dbReference type="AlphaFoldDB" id="A0A2T9I9M3"/>
<dbReference type="EMBL" id="DAAWFY010000014">
    <property type="protein sequence ID" value="HAF7734280.1"/>
    <property type="molecule type" value="Genomic_DNA"/>
</dbReference>
<dbReference type="EMBL" id="DAAUAP010000021">
    <property type="protein sequence ID" value="HAF0890653.1"/>
    <property type="molecule type" value="Genomic_DNA"/>
</dbReference>
<dbReference type="Gene3D" id="6.20.70.20">
    <property type="match status" value="1"/>
</dbReference>
<evidence type="ECO:0000313" key="3">
    <source>
        <dbReference type="EMBL" id="EBZ7018613.1"/>
    </source>
</evidence>
<sequence length="588" mass="61801">MSAKFYTLLTEIGAAKLASAAALGVPLKITHMAVGSGGGVLPTPNAQQTALVAEERRAALNMLYIDPQNSSQIIAEQVIPENEGGWWIREVGLFDETGALIAVGNCPESYKPKLVEGSGRTQTVRMVLITSSTDNITLKIDPAVVLATRKYADDKALELKVYVDDLMAKHLAAVDPHTQYAPKVSPSFTGTPRAPTPAAGNNSSQIANTAFVQAAIAALVASSPAALDTLNELAAALGNDPNFATTVMNALAGKQPLDTTLTNLSGKDNAGILQYLGLKDALLKGDGRFLAGTFVSDAIDRTSIGARAATGCQFMRAHQAPDAPDQVSFWQIITLSEVISPTTVVDVLAVSGNNVLFGHGTGAGITSWRQVAMLEGGAFTGGISAPNMRGDTLVTVGDGTGGMAKGDVDGAGFNGNNLNIKSWNGIGFQNSEDLAIRAYISTRLGVIAAAENLQAGNAIFNKNGDVYGDIWGTGSGPGWLSAYIAGRPLRQYITMVGVYQNDKTKPFMLHDDGSGVFLATTDMLSGYVQSIRFGAVEHGNVYRSPGFADQLGYVITGVENGDSNETPDRIQRRLLQLKVNGQWYTVGA</sequence>
<dbReference type="EMBL" id="DAARAJ010000002">
    <property type="protein sequence ID" value="HAE1638968.1"/>
    <property type="molecule type" value="Genomic_DNA"/>
</dbReference>
<reference evidence="19 20" key="2">
    <citation type="submission" date="2018-04" db="EMBL/GenBank/DDBJ databases">
        <title>Serotype diversity and antimicrobial resistance among Salmonella enterica isolated from patients at an equine referral hospital.</title>
        <authorList>
            <person name="Leon I.M."/>
            <person name="Lawhon S.D."/>
            <person name="Norman K.N."/>
            <person name="Threadgill D.S."/>
            <person name="Ohta N."/>
            <person name="Vinasco J."/>
            <person name="Scott H.M."/>
        </authorList>
    </citation>
    <scope>NUCLEOTIDE SEQUENCE [LARGE SCALE GENOMIC DNA]</scope>
    <source>
        <strain evidence="19 20">167</strain>
    </source>
</reference>
<evidence type="ECO:0000313" key="5">
    <source>
        <dbReference type="EMBL" id="HAB1021711.1"/>
    </source>
</evidence>
<dbReference type="EMBL" id="AAHRZG010000016">
    <property type="protein sequence ID" value="EBZ7018613.1"/>
    <property type="molecule type" value="Genomic_DNA"/>
</dbReference>
<evidence type="ECO:0000256" key="1">
    <source>
        <dbReference type="SAM" id="MobiDB-lite"/>
    </source>
</evidence>
<accession>A0A2T9I9M3</accession>
<dbReference type="RefSeq" id="WP_001274653.1">
    <property type="nucleotide sequence ID" value="NZ_CALNWA010000008.1"/>
</dbReference>
<dbReference type="PANTHER" id="PTHR35191">
    <property type="entry name" value="PROPHAGE SIDE TAIL FIBER PROTEIN HOMOLOG STFQ-RELATED"/>
    <property type="match status" value="1"/>
</dbReference>
<dbReference type="EMBL" id="DAAGSJ010000012">
    <property type="protein sequence ID" value="HAB4366495.1"/>
    <property type="molecule type" value="Genomic_DNA"/>
</dbReference>
<dbReference type="InterPro" id="IPR022225">
    <property type="entry name" value="Phage_tail_fibre_N"/>
</dbReference>
<dbReference type="Pfam" id="PF12571">
    <property type="entry name" value="Phage_tail_fib"/>
    <property type="match status" value="1"/>
</dbReference>
<evidence type="ECO:0000313" key="18">
    <source>
        <dbReference type="EMBL" id="HAF7734280.1"/>
    </source>
</evidence>
<dbReference type="EMBL" id="DAAHBC010000057">
    <property type="protein sequence ID" value="HAB5384542.1"/>
    <property type="molecule type" value="Genomic_DNA"/>
</dbReference>
<gene>
    <name evidence="4" type="ORF">BH418_20575</name>
    <name evidence="19" type="ORF">C4792_06280</name>
    <name evidence="3" type="ORF">EEQ47_15425</name>
    <name evidence="13" type="ORF">G2960_18470</name>
    <name evidence="12" type="ORF">G2966_03755</name>
    <name evidence="14" type="ORF">G2970_04930</name>
    <name evidence="15" type="ORF">G4K93_001009</name>
    <name evidence="18" type="ORF">G9336_003802</name>
    <name evidence="16" type="ORF">G9C70_004179</name>
    <name evidence="17" type="ORF">G9G25_002560</name>
    <name evidence="10" type="ORF">GB193_15360</name>
    <name evidence="6" type="ORF">GB388_17420</name>
    <name evidence="8" type="ORF">GB430_10800</name>
    <name evidence="7" type="ORF">GB481_04830</name>
    <name evidence="11" type="ORF">GBR77_19085</name>
    <name evidence="5" type="ORF">GBX75_15050</name>
    <name evidence="9" type="ORF">GBZ43_14630</name>
</gene>
<evidence type="ECO:0000313" key="8">
    <source>
        <dbReference type="EMBL" id="HAB4366495.1"/>
    </source>
</evidence>
<evidence type="ECO:0000313" key="15">
    <source>
        <dbReference type="EMBL" id="HAE6727250.1"/>
    </source>
</evidence>
<evidence type="ECO:0000313" key="6">
    <source>
        <dbReference type="EMBL" id="HAB1826372.1"/>
    </source>
</evidence>
<feature type="domain" description="Phage tail fibre protein N-terminal" evidence="2">
    <location>
        <begin position="1"/>
        <end position="150"/>
    </location>
</feature>
<dbReference type="InterPro" id="IPR051934">
    <property type="entry name" value="Phage_Tail_Fiber_Structural"/>
</dbReference>
<evidence type="ECO:0000313" key="4">
    <source>
        <dbReference type="EMBL" id="EDC9469068.1"/>
    </source>
</evidence>
<protein>
    <submittedName>
        <fullName evidence="19">Phage tail protein</fullName>
    </submittedName>
</protein>
<evidence type="ECO:0000313" key="16">
    <source>
        <dbReference type="EMBL" id="HAF0562402.1"/>
    </source>
</evidence>
<reference evidence="5" key="5">
    <citation type="submission" date="2019-10" db="EMBL/GenBank/DDBJ databases">
        <authorList>
            <consortium name="NCBI Pathogen Detection Project"/>
        </authorList>
    </citation>
    <scope>NUCLEOTIDE SEQUENCE</scope>
    <source>
        <strain evidence="16">12-3191</strain>
        <strain evidence="17">12-8479</strain>
        <strain evidence="15">13-0431</strain>
        <strain evidence="18">13-2460</strain>
        <strain evidence="5">Salmonella enterica</strain>
    </source>
</reference>
<dbReference type="EMBL" id="DAARAH010000033">
    <property type="protein sequence ID" value="HAE1605696.1"/>
    <property type="molecule type" value="Genomic_DNA"/>
</dbReference>
<dbReference type="EMBL" id="DAAGUG010000056">
    <property type="protein sequence ID" value="HAB4590846.1"/>
    <property type="molecule type" value="Genomic_DNA"/>
</dbReference>